<evidence type="ECO:0000313" key="3">
    <source>
        <dbReference type="EMBL" id="MBR0560034.1"/>
    </source>
</evidence>
<dbReference type="EMBL" id="JAGRQH010000005">
    <property type="protein sequence ID" value="MBR0560034.1"/>
    <property type="molecule type" value="Genomic_DNA"/>
</dbReference>
<keyword evidence="4" id="KW-1185">Reference proteome</keyword>
<reference evidence="3 4" key="1">
    <citation type="submission" date="2021-04" db="EMBL/GenBank/DDBJ databases">
        <title>The complete genome sequence of Neokomagataea sp. TBRC 2177.</title>
        <authorList>
            <person name="Charoenyingcharoen P."/>
            <person name="Yukphan P."/>
        </authorList>
    </citation>
    <scope>NUCLEOTIDE SEQUENCE [LARGE SCALE GENOMIC DNA]</scope>
    <source>
        <strain evidence="3 4">TBRC 2177</strain>
    </source>
</reference>
<proteinExistence type="predicted"/>
<gene>
    <name evidence="3" type="ORF">KB213_08210</name>
</gene>
<feature type="coiled-coil region" evidence="1">
    <location>
        <begin position="47"/>
        <end position="74"/>
    </location>
</feature>
<evidence type="ECO:0000313" key="4">
    <source>
        <dbReference type="Proteomes" id="UP000677812"/>
    </source>
</evidence>
<dbReference type="RefSeq" id="WP_211682081.1">
    <property type="nucleotide sequence ID" value="NZ_JAGRQH010000005.1"/>
</dbReference>
<feature type="transmembrane region" description="Helical" evidence="2">
    <location>
        <begin position="85"/>
        <end position="103"/>
    </location>
</feature>
<evidence type="ECO:0000256" key="1">
    <source>
        <dbReference type="SAM" id="Coils"/>
    </source>
</evidence>
<evidence type="ECO:0008006" key="5">
    <source>
        <dbReference type="Google" id="ProtNLM"/>
    </source>
</evidence>
<sequence length="143" mass="15488">MQHDDAVQLTVGDLDNAPLSCSPQAREASQTALGKTQEAFFSAARESAKYQAELEEQKQKNKAAEHANNAVAQLNLLITPIAKNLFRFICCYCTGVGVMVSGNKWLCIPEATLNFMVGSTAVSIFGLFGTILMSVYAGVRPKR</sequence>
<evidence type="ECO:0000256" key="2">
    <source>
        <dbReference type="SAM" id="Phobius"/>
    </source>
</evidence>
<keyword evidence="2" id="KW-0812">Transmembrane</keyword>
<keyword evidence="2" id="KW-1133">Transmembrane helix</keyword>
<organism evidence="3 4">
    <name type="scientific">Neokomagataea anthophila</name>
    <dbReference type="NCBI Taxonomy" id="2826925"/>
    <lineage>
        <taxon>Bacteria</taxon>
        <taxon>Pseudomonadati</taxon>
        <taxon>Pseudomonadota</taxon>
        <taxon>Alphaproteobacteria</taxon>
        <taxon>Acetobacterales</taxon>
        <taxon>Acetobacteraceae</taxon>
        <taxon>Neokomagataea</taxon>
    </lineage>
</organism>
<dbReference type="Proteomes" id="UP000677812">
    <property type="component" value="Unassembled WGS sequence"/>
</dbReference>
<keyword evidence="2" id="KW-0472">Membrane</keyword>
<protein>
    <recommendedName>
        <fullName evidence="5">DUF106 domain-containing protein</fullName>
    </recommendedName>
</protein>
<feature type="transmembrane region" description="Helical" evidence="2">
    <location>
        <begin position="115"/>
        <end position="139"/>
    </location>
</feature>
<comment type="caution">
    <text evidence="3">The sequence shown here is derived from an EMBL/GenBank/DDBJ whole genome shotgun (WGS) entry which is preliminary data.</text>
</comment>
<name>A0ABS5E7Z9_9PROT</name>
<accession>A0ABS5E7Z9</accession>
<keyword evidence="1" id="KW-0175">Coiled coil</keyword>